<dbReference type="EMBL" id="ML179194">
    <property type="protein sequence ID" value="THU95694.1"/>
    <property type="molecule type" value="Genomic_DNA"/>
</dbReference>
<dbReference type="InterPro" id="IPR016040">
    <property type="entry name" value="NAD(P)-bd_dom"/>
</dbReference>
<dbReference type="PANTHER" id="PTHR48079:SF6">
    <property type="entry name" value="NAD(P)-BINDING DOMAIN-CONTAINING PROTEIN-RELATED"/>
    <property type="match status" value="1"/>
</dbReference>
<dbReference type="AlphaFoldDB" id="A0A4S8M0U8"/>
<dbReference type="InterPro" id="IPR036291">
    <property type="entry name" value="NAD(P)-bd_dom_sf"/>
</dbReference>
<dbReference type="OrthoDB" id="2130169at2759"/>
<name>A0A4S8M0U8_DENBC</name>
<dbReference type="InterPro" id="IPR051783">
    <property type="entry name" value="NAD(P)-dependent_oxidoreduct"/>
</dbReference>
<dbReference type="Gene3D" id="3.40.50.720">
    <property type="entry name" value="NAD(P)-binding Rossmann-like Domain"/>
    <property type="match status" value="2"/>
</dbReference>
<reference evidence="2 3" key="1">
    <citation type="journal article" date="2019" name="Nat. Ecol. Evol.">
        <title>Megaphylogeny resolves global patterns of mushroom evolution.</title>
        <authorList>
            <person name="Varga T."/>
            <person name="Krizsan K."/>
            <person name="Foldi C."/>
            <person name="Dima B."/>
            <person name="Sanchez-Garcia M."/>
            <person name="Sanchez-Ramirez S."/>
            <person name="Szollosi G.J."/>
            <person name="Szarkandi J.G."/>
            <person name="Papp V."/>
            <person name="Albert L."/>
            <person name="Andreopoulos W."/>
            <person name="Angelini C."/>
            <person name="Antonin V."/>
            <person name="Barry K.W."/>
            <person name="Bougher N.L."/>
            <person name="Buchanan P."/>
            <person name="Buyck B."/>
            <person name="Bense V."/>
            <person name="Catcheside P."/>
            <person name="Chovatia M."/>
            <person name="Cooper J."/>
            <person name="Damon W."/>
            <person name="Desjardin D."/>
            <person name="Finy P."/>
            <person name="Geml J."/>
            <person name="Haridas S."/>
            <person name="Hughes K."/>
            <person name="Justo A."/>
            <person name="Karasinski D."/>
            <person name="Kautmanova I."/>
            <person name="Kiss B."/>
            <person name="Kocsube S."/>
            <person name="Kotiranta H."/>
            <person name="LaButti K.M."/>
            <person name="Lechner B.E."/>
            <person name="Liimatainen K."/>
            <person name="Lipzen A."/>
            <person name="Lukacs Z."/>
            <person name="Mihaltcheva S."/>
            <person name="Morgado L.N."/>
            <person name="Niskanen T."/>
            <person name="Noordeloos M.E."/>
            <person name="Ohm R.A."/>
            <person name="Ortiz-Santana B."/>
            <person name="Ovrebo C."/>
            <person name="Racz N."/>
            <person name="Riley R."/>
            <person name="Savchenko A."/>
            <person name="Shiryaev A."/>
            <person name="Soop K."/>
            <person name="Spirin V."/>
            <person name="Szebenyi C."/>
            <person name="Tomsovsky M."/>
            <person name="Tulloss R.E."/>
            <person name="Uehling J."/>
            <person name="Grigoriev I.V."/>
            <person name="Vagvolgyi C."/>
            <person name="Papp T."/>
            <person name="Martin F.M."/>
            <person name="Miettinen O."/>
            <person name="Hibbett D.S."/>
            <person name="Nagy L.G."/>
        </authorList>
    </citation>
    <scope>NUCLEOTIDE SEQUENCE [LARGE SCALE GENOMIC DNA]</scope>
    <source>
        <strain evidence="2 3">CBS 962.96</strain>
    </source>
</reference>
<evidence type="ECO:0000259" key="1">
    <source>
        <dbReference type="Pfam" id="PF13460"/>
    </source>
</evidence>
<evidence type="ECO:0000313" key="3">
    <source>
        <dbReference type="Proteomes" id="UP000297245"/>
    </source>
</evidence>
<keyword evidence="3" id="KW-1185">Reference proteome</keyword>
<dbReference type="Pfam" id="PF13460">
    <property type="entry name" value="NAD_binding_10"/>
    <property type="match status" value="1"/>
</dbReference>
<dbReference type="PANTHER" id="PTHR48079">
    <property type="entry name" value="PROTEIN YEEZ"/>
    <property type="match status" value="1"/>
</dbReference>
<protein>
    <submittedName>
        <fullName evidence="2">NAD(P)-binding protein</fullName>
    </submittedName>
</protein>
<proteinExistence type="predicted"/>
<dbReference type="GO" id="GO:0005737">
    <property type="term" value="C:cytoplasm"/>
    <property type="evidence" value="ECO:0007669"/>
    <property type="project" value="TreeGrafter"/>
</dbReference>
<dbReference type="Proteomes" id="UP000297245">
    <property type="component" value="Unassembled WGS sequence"/>
</dbReference>
<dbReference type="Gene3D" id="3.90.25.10">
    <property type="entry name" value="UDP-galactose 4-epimerase, domain 1"/>
    <property type="match status" value="1"/>
</dbReference>
<dbReference type="GO" id="GO:0004029">
    <property type="term" value="F:aldehyde dehydrogenase (NAD+) activity"/>
    <property type="evidence" value="ECO:0007669"/>
    <property type="project" value="TreeGrafter"/>
</dbReference>
<accession>A0A4S8M0U8</accession>
<gene>
    <name evidence="2" type="ORF">K435DRAFT_755470</name>
</gene>
<evidence type="ECO:0000313" key="2">
    <source>
        <dbReference type="EMBL" id="THU95694.1"/>
    </source>
</evidence>
<feature type="domain" description="NAD(P)-binding" evidence="1">
    <location>
        <begin position="12"/>
        <end position="87"/>
    </location>
</feature>
<organism evidence="2 3">
    <name type="scientific">Dendrothele bispora (strain CBS 962.96)</name>
    <dbReference type="NCBI Taxonomy" id="1314807"/>
    <lineage>
        <taxon>Eukaryota</taxon>
        <taxon>Fungi</taxon>
        <taxon>Dikarya</taxon>
        <taxon>Basidiomycota</taxon>
        <taxon>Agaricomycotina</taxon>
        <taxon>Agaricomycetes</taxon>
        <taxon>Agaricomycetidae</taxon>
        <taxon>Agaricales</taxon>
        <taxon>Agaricales incertae sedis</taxon>
        <taxon>Dendrothele</taxon>
    </lineage>
</organism>
<sequence>MSPKALSIFFLGATGYVGGQFIKYLGKEHPEIPVYALLRSPGKIEQLRMLHPDVKPVAGSLDDLDIVKNEAAKHSIVVNTASSDHSKSIEATLAGLKEYSIGNPGNPPLYIHTSGLGITSDNSRGEPIPIQKVWSDVGLKLESFNPDNYHLNGDAMIVAAGKDKQVPVRTIIVFPGFIYGVSEGPEKITLAMRLYVRVAREAGHVGTWGPGANKAVNCHVKDVANALLVIFDAALQGTAEEGEEGLYFVLSNNPALTMYEFNSALGDALFKKGFLKTPECKPLPNEVTARLGEYGWSVLGGNLMAQADRIQRLGWKPVVSDQISTLDCMEEEVSVMLENKAFERAEVVIS</sequence>
<dbReference type="SUPFAM" id="SSF51735">
    <property type="entry name" value="NAD(P)-binding Rossmann-fold domains"/>
    <property type="match status" value="1"/>
</dbReference>